<evidence type="ECO:0000256" key="17">
    <source>
        <dbReference type="HAMAP-Rule" id="MF_00110"/>
    </source>
</evidence>
<dbReference type="HAMAP" id="MF_00110">
    <property type="entry name" value="DHQ_synthase"/>
    <property type="match status" value="1"/>
</dbReference>
<dbReference type="Gene3D" id="3.40.50.1970">
    <property type="match status" value="1"/>
</dbReference>
<evidence type="ECO:0000256" key="9">
    <source>
        <dbReference type="ARBA" id="ARBA00022605"/>
    </source>
</evidence>
<keyword evidence="9 17" id="KW-0028">Amino-acid biosynthesis</keyword>
<dbReference type="InterPro" id="IPR016037">
    <property type="entry name" value="DHQ_synth_AroB"/>
</dbReference>
<comment type="cofactor">
    <cofactor evidence="17">
        <name>Co(2+)</name>
        <dbReference type="ChEBI" id="CHEBI:48828"/>
    </cofactor>
    <cofactor evidence="17">
        <name>Zn(2+)</name>
        <dbReference type="ChEBI" id="CHEBI:29105"/>
    </cofactor>
    <text evidence="17">Binds 1 divalent metal cation per subunit. Can use either Co(2+) or Zn(2+).</text>
</comment>
<comment type="function">
    <text evidence="17">Catalyzes the conversion of 3-deoxy-D-arabino-heptulosonate 7-phosphate (DAHP) to dehydroquinate (DHQ).</text>
</comment>
<evidence type="ECO:0000313" key="21">
    <source>
        <dbReference type="Proteomes" id="UP000230956"/>
    </source>
</evidence>
<dbReference type="EC" id="4.2.3.4" evidence="6 17"/>
<evidence type="ECO:0000256" key="10">
    <source>
        <dbReference type="ARBA" id="ARBA00022723"/>
    </source>
</evidence>
<organism evidence="20 21">
    <name type="scientific">Candidatus Aquicultor secundus</name>
    <dbReference type="NCBI Taxonomy" id="1973895"/>
    <lineage>
        <taxon>Bacteria</taxon>
        <taxon>Bacillati</taxon>
        <taxon>Actinomycetota</taxon>
        <taxon>Candidatus Aquicultoria</taxon>
        <taxon>Candidatus Aquicultorales</taxon>
        <taxon>Candidatus Aquicultoraceae</taxon>
        <taxon>Candidatus Aquicultor</taxon>
    </lineage>
</organism>
<dbReference type="UniPathway" id="UPA00053">
    <property type="reaction ID" value="UER00085"/>
</dbReference>
<dbReference type="GO" id="GO:0000166">
    <property type="term" value="F:nucleotide binding"/>
    <property type="evidence" value="ECO:0007669"/>
    <property type="project" value="UniProtKB-KW"/>
</dbReference>
<comment type="caution">
    <text evidence="20">The sequence shown here is derived from an EMBL/GenBank/DDBJ whole genome shotgun (WGS) entry which is preliminary data.</text>
</comment>
<dbReference type="Proteomes" id="UP000230956">
    <property type="component" value="Unassembled WGS sequence"/>
</dbReference>
<dbReference type="SUPFAM" id="SSF56796">
    <property type="entry name" value="Dehydroquinate synthase-like"/>
    <property type="match status" value="1"/>
</dbReference>
<accession>A0A2M7T696</accession>
<feature type="binding site" evidence="17">
    <location>
        <position position="266"/>
    </location>
    <ligand>
        <name>Zn(2+)</name>
        <dbReference type="ChEBI" id="CHEBI:29105"/>
    </ligand>
</feature>
<proteinExistence type="inferred from homology"/>
<name>A0A2M7T696_9ACTN</name>
<evidence type="ECO:0000259" key="19">
    <source>
        <dbReference type="Pfam" id="PF24621"/>
    </source>
</evidence>
<sequence length="363" mass="39503">MIRQVVNVALGDRSYPIYIGDRIYHGFVEKFEEFFGAARVALITNPTVWDLYGTLIIESLSVEAINYELILVPDGEDAKSLGVAERIYGELIEKGFERKDVVIALGGGVVGDLAGFIAATYERGVPFVQIPTTLLAQVDSSVGGKVAVNHPLGKNMIGAFYQPTFVYIDVSTLNTLSDRDFAGGMAEVIKYAFLKGGPLLGLIQEKHGDLLDKQVDVLSDVVKTCCSIKAEIVEMDERDAGVRAFLNYGHTLGHAIESATRYDYSHGEAIAVGMVFVARLSKTLGMIDEDTVELHKRIISSYGLPISVSGADAIELVKVMQRDKKRAMGGHNFVLLDGIGNPVVKNVDENLLITVLSEFLKEG</sequence>
<keyword evidence="8 17" id="KW-0963">Cytoplasm</keyword>
<keyword evidence="11 17" id="KW-0547">Nucleotide-binding</keyword>
<evidence type="ECO:0000256" key="8">
    <source>
        <dbReference type="ARBA" id="ARBA00022490"/>
    </source>
</evidence>
<evidence type="ECO:0000256" key="5">
    <source>
        <dbReference type="ARBA" id="ARBA00005412"/>
    </source>
</evidence>
<evidence type="ECO:0000256" key="3">
    <source>
        <dbReference type="ARBA" id="ARBA00004496"/>
    </source>
</evidence>
<comment type="similarity">
    <text evidence="5 17">Belongs to the sugar phosphate cyclases superfamily. Dehydroquinate synthase family.</text>
</comment>
<evidence type="ECO:0000256" key="4">
    <source>
        <dbReference type="ARBA" id="ARBA00004661"/>
    </source>
</evidence>
<keyword evidence="14 17" id="KW-0057">Aromatic amino acid biosynthesis</keyword>
<dbReference type="GO" id="GO:0009423">
    <property type="term" value="P:chorismate biosynthetic process"/>
    <property type="evidence" value="ECO:0007669"/>
    <property type="project" value="UniProtKB-UniRule"/>
</dbReference>
<dbReference type="InterPro" id="IPR030963">
    <property type="entry name" value="DHQ_synth_fam"/>
</dbReference>
<evidence type="ECO:0000256" key="6">
    <source>
        <dbReference type="ARBA" id="ARBA00013031"/>
    </source>
</evidence>
<evidence type="ECO:0000256" key="13">
    <source>
        <dbReference type="ARBA" id="ARBA00023027"/>
    </source>
</evidence>
<evidence type="ECO:0000256" key="15">
    <source>
        <dbReference type="ARBA" id="ARBA00023239"/>
    </source>
</evidence>
<dbReference type="RefSeq" id="WP_286678002.1">
    <property type="nucleotide sequence ID" value="NZ_MNXI01000052.1"/>
</dbReference>
<feature type="binding site" evidence="17">
    <location>
        <begin position="132"/>
        <end position="133"/>
    </location>
    <ligand>
        <name>NAD(+)</name>
        <dbReference type="ChEBI" id="CHEBI:57540"/>
    </ligand>
</feature>
<dbReference type="PIRSF" id="PIRSF001455">
    <property type="entry name" value="DHQ_synth"/>
    <property type="match status" value="1"/>
</dbReference>
<gene>
    <name evidence="17 20" type="primary">aroB</name>
    <name evidence="20" type="ORF">COY37_09255</name>
</gene>
<evidence type="ECO:0000256" key="14">
    <source>
        <dbReference type="ARBA" id="ARBA00023141"/>
    </source>
</evidence>
<evidence type="ECO:0000313" key="20">
    <source>
        <dbReference type="EMBL" id="PIZ36125.1"/>
    </source>
</evidence>
<evidence type="ECO:0000256" key="11">
    <source>
        <dbReference type="ARBA" id="ARBA00022741"/>
    </source>
</evidence>
<reference evidence="21" key="1">
    <citation type="submission" date="2017-09" db="EMBL/GenBank/DDBJ databases">
        <title>Depth-based differentiation of microbial function through sediment-hosted aquifers and enrichment of novel symbionts in the deep terrestrial subsurface.</title>
        <authorList>
            <person name="Probst A.J."/>
            <person name="Ladd B."/>
            <person name="Jarett J.K."/>
            <person name="Geller-Mcgrath D.E."/>
            <person name="Sieber C.M.K."/>
            <person name="Emerson J.B."/>
            <person name="Anantharaman K."/>
            <person name="Thomas B.C."/>
            <person name="Malmstrom R."/>
            <person name="Stieglmeier M."/>
            <person name="Klingl A."/>
            <person name="Woyke T."/>
            <person name="Ryan C.M."/>
            <person name="Banfield J.F."/>
        </authorList>
    </citation>
    <scope>NUCLEOTIDE SEQUENCE [LARGE SCALE GENOMIC DNA]</scope>
</reference>
<feature type="domain" description="3-dehydroquinate synthase C-terminal" evidence="19">
    <location>
        <begin position="184"/>
        <end position="325"/>
    </location>
</feature>
<keyword evidence="12 17" id="KW-0862">Zinc</keyword>
<evidence type="ECO:0000256" key="1">
    <source>
        <dbReference type="ARBA" id="ARBA00001393"/>
    </source>
</evidence>
<keyword evidence="10 17" id="KW-0479">Metal-binding</keyword>
<feature type="binding site" evidence="17">
    <location>
        <begin position="172"/>
        <end position="175"/>
    </location>
    <ligand>
        <name>NAD(+)</name>
        <dbReference type="ChEBI" id="CHEBI:57540"/>
    </ligand>
</feature>
<feature type="binding site" evidence="17">
    <location>
        <position position="145"/>
    </location>
    <ligand>
        <name>NAD(+)</name>
        <dbReference type="ChEBI" id="CHEBI:57540"/>
    </ligand>
</feature>
<comment type="catalytic activity">
    <reaction evidence="1 17">
        <text>7-phospho-2-dehydro-3-deoxy-D-arabino-heptonate = 3-dehydroquinate + phosphate</text>
        <dbReference type="Rhea" id="RHEA:21968"/>
        <dbReference type="ChEBI" id="CHEBI:32364"/>
        <dbReference type="ChEBI" id="CHEBI:43474"/>
        <dbReference type="ChEBI" id="CHEBI:58394"/>
        <dbReference type="EC" id="4.2.3.4"/>
    </reaction>
</comment>
<comment type="pathway">
    <text evidence="4 17">Metabolic intermediate biosynthesis; chorismate biosynthesis; chorismate from D-erythrose 4-phosphate and phosphoenolpyruvate: step 2/7.</text>
</comment>
<dbReference type="GO" id="GO:0046872">
    <property type="term" value="F:metal ion binding"/>
    <property type="evidence" value="ECO:0007669"/>
    <property type="project" value="UniProtKB-KW"/>
</dbReference>
<evidence type="ECO:0000256" key="12">
    <source>
        <dbReference type="ARBA" id="ARBA00022833"/>
    </source>
</evidence>
<protein>
    <recommendedName>
        <fullName evidence="7 17">3-dehydroquinate synthase</fullName>
        <shortName evidence="17">DHQS</shortName>
        <ecNumber evidence="6 17">4.2.3.4</ecNumber>
    </recommendedName>
</protein>
<dbReference type="PANTHER" id="PTHR43622:SF7">
    <property type="entry name" value="3-DEHYDROQUINATE SYNTHASE, CHLOROPLASTIC"/>
    <property type="match status" value="1"/>
</dbReference>
<comment type="cofactor">
    <cofactor evidence="2 17">
        <name>NAD(+)</name>
        <dbReference type="ChEBI" id="CHEBI:57540"/>
    </cofactor>
</comment>
<dbReference type="GO" id="GO:0008652">
    <property type="term" value="P:amino acid biosynthetic process"/>
    <property type="evidence" value="ECO:0007669"/>
    <property type="project" value="UniProtKB-KW"/>
</dbReference>
<dbReference type="InterPro" id="IPR056179">
    <property type="entry name" value="DHQS_C"/>
</dbReference>
<keyword evidence="16 17" id="KW-0170">Cobalt</keyword>
<evidence type="ECO:0000256" key="2">
    <source>
        <dbReference type="ARBA" id="ARBA00001911"/>
    </source>
</evidence>
<dbReference type="Pfam" id="PF01761">
    <property type="entry name" value="DHQ_synthase"/>
    <property type="match status" value="1"/>
</dbReference>
<feature type="binding site" evidence="17">
    <location>
        <position position="154"/>
    </location>
    <ligand>
        <name>NAD(+)</name>
        <dbReference type="ChEBI" id="CHEBI:57540"/>
    </ligand>
</feature>
<keyword evidence="13 17" id="KW-0520">NAD</keyword>
<evidence type="ECO:0000256" key="16">
    <source>
        <dbReference type="ARBA" id="ARBA00023285"/>
    </source>
</evidence>
<feature type="binding site" evidence="17">
    <location>
        <begin position="108"/>
        <end position="112"/>
    </location>
    <ligand>
        <name>NAD(+)</name>
        <dbReference type="ChEBI" id="CHEBI:57540"/>
    </ligand>
</feature>
<feature type="domain" description="3-dehydroquinate synthase N-terminal" evidence="18">
    <location>
        <begin position="70"/>
        <end position="181"/>
    </location>
</feature>
<evidence type="ECO:0000259" key="18">
    <source>
        <dbReference type="Pfam" id="PF01761"/>
    </source>
</evidence>
<feature type="binding site" evidence="17">
    <location>
        <position position="187"/>
    </location>
    <ligand>
        <name>Zn(2+)</name>
        <dbReference type="ChEBI" id="CHEBI:29105"/>
    </ligand>
</feature>
<keyword evidence="15 17" id="KW-0456">Lyase</keyword>
<dbReference type="CDD" id="cd08195">
    <property type="entry name" value="DHQS"/>
    <property type="match status" value="1"/>
</dbReference>
<dbReference type="EMBL" id="PFNG01000214">
    <property type="protein sequence ID" value="PIZ36125.1"/>
    <property type="molecule type" value="Genomic_DNA"/>
</dbReference>
<dbReference type="Gene3D" id="1.20.1090.10">
    <property type="entry name" value="Dehydroquinate synthase-like - alpha domain"/>
    <property type="match status" value="1"/>
</dbReference>
<feature type="binding site" evidence="17">
    <location>
        <begin position="74"/>
        <end position="79"/>
    </location>
    <ligand>
        <name>NAD(+)</name>
        <dbReference type="ChEBI" id="CHEBI:57540"/>
    </ligand>
</feature>
<feature type="binding site" evidence="17">
    <location>
        <position position="250"/>
    </location>
    <ligand>
        <name>Zn(2+)</name>
        <dbReference type="ChEBI" id="CHEBI:29105"/>
    </ligand>
</feature>
<dbReference type="InterPro" id="IPR050071">
    <property type="entry name" value="Dehydroquinate_synthase"/>
</dbReference>
<dbReference type="NCBIfam" id="TIGR01357">
    <property type="entry name" value="aroB"/>
    <property type="match status" value="1"/>
</dbReference>
<dbReference type="GO" id="GO:0009073">
    <property type="term" value="P:aromatic amino acid family biosynthetic process"/>
    <property type="evidence" value="ECO:0007669"/>
    <property type="project" value="UniProtKB-KW"/>
</dbReference>
<dbReference type="PANTHER" id="PTHR43622">
    <property type="entry name" value="3-DEHYDROQUINATE SYNTHASE"/>
    <property type="match status" value="1"/>
</dbReference>
<dbReference type="FunFam" id="3.40.50.1970:FF:000001">
    <property type="entry name" value="3-dehydroquinate synthase"/>
    <property type="match status" value="1"/>
</dbReference>
<comment type="subcellular location">
    <subcellularLocation>
        <location evidence="3 17">Cytoplasm</location>
    </subcellularLocation>
</comment>
<dbReference type="AlphaFoldDB" id="A0A2M7T696"/>
<dbReference type="Pfam" id="PF24621">
    <property type="entry name" value="DHQS_C"/>
    <property type="match status" value="1"/>
</dbReference>
<dbReference type="GO" id="GO:0005737">
    <property type="term" value="C:cytoplasm"/>
    <property type="evidence" value="ECO:0007669"/>
    <property type="project" value="UniProtKB-SubCell"/>
</dbReference>
<dbReference type="InterPro" id="IPR030960">
    <property type="entry name" value="DHQS/DOIS_N"/>
</dbReference>
<dbReference type="GO" id="GO:0003856">
    <property type="term" value="F:3-dehydroquinate synthase activity"/>
    <property type="evidence" value="ECO:0007669"/>
    <property type="project" value="UniProtKB-UniRule"/>
</dbReference>
<evidence type="ECO:0000256" key="7">
    <source>
        <dbReference type="ARBA" id="ARBA00017684"/>
    </source>
</evidence>